<keyword evidence="6 8" id="KW-0472">Membrane</keyword>
<keyword evidence="2" id="KW-0325">Glycoprotein</keyword>
<evidence type="ECO:0000313" key="11">
    <source>
        <dbReference type="Proteomes" id="UP001431783"/>
    </source>
</evidence>
<evidence type="ECO:0000256" key="9">
    <source>
        <dbReference type="SAM" id="SignalP"/>
    </source>
</evidence>
<keyword evidence="11" id="KW-1185">Reference proteome</keyword>
<dbReference type="GO" id="GO:0098552">
    <property type="term" value="C:side of membrane"/>
    <property type="evidence" value="ECO:0007669"/>
    <property type="project" value="UniProtKB-KW"/>
</dbReference>
<protein>
    <recommendedName>
        <fullName evidence="12">Protein quiver</fullName>
    </recommendedName>
</protein>
<comment type="caution">
    <text evidence="10">The sequence shown here is derived from an EMBL/GenBank/DDBJ whole genome shotgun (WGS) entry which is preliminary data.</text>
</comment>
<keyword evidence="4 9" id="KW-0732">Signal</keyword>
<feature type="transmembrane region" description="Helical" evidence="8">
    <location>
        <begin position="152"/>
        <end position="171"/>
    </location>
</feature>
<feature type="chain" id="PRO_5043968430" description="Protein quiver" evidence="9">
    <location>
        <begin position="25"/>
        <end position="172"/>
    </location>
</feature>
<evidence type="ECO:0000256" key="7">
    <source>
        <dbReference type="ARBA" id="ARBA00023288"/>
    </source>
</evidence>
<evidence type="ECO:0000256" key="2">
    <source>
        <dbReference type="ARBA" id="ARBA00022622"/>
    </source>
</evidence>
<dbReference type="AlphaFoldDB" id="A0AAW1UPD2"/>
<accession>A0AAW1UPD2</accession>
<evidence type="ECO:0000256" key="1">
    <source>
        <dbReference type="ARBA" id="ARBA00004589"/>
    </source>
</evidence>
<keyword evidence="7" id="KW-0449">Lipoprotein</keyword>
<keyword evidence="5 8" id="KW-1133">Transmembrane helix</keyword>
<evidence type="ECO:0000256" key="6">
    <source>
        <dbReference type="ARBA" id="ARBA00023136"/>
    </source>
</evidence>
<comment type="subcellular location">
    <subcellularLocation>
        <location evidence="1">Membrane</location>
        <topology evidence="1">Lipid-anchor</topology>
        <topology evidence="1">GPI-anchor</topology>
    </subcellularLocation>
</comment>
<dbReference type="EMBL" id="JARQZJ010000095">
    <property type="protein sequence ID" value="KAK9885416.1"/>
    <property type="molecule type" value="Genomic_DNA"/>
</dbReference>
<evidence type="ECO:0000256" key="8">
    <source>
        <dbReference type="SAM" id="Phobius"/>
    </source>
</evidence>
<sequence length="172" mass="19397">MDATVNQFLAVSILFCFSVGFTWAVNGCYNCSPEDKGCDDPIKSEMSVYETCSDVRPNETFPHARIFMQQRTRAGSEDVKYICATIQISSSDIRKTGLYRTCLVKNPSEDGCDILKTEFKEQGFGDSVKCTICDEHYCNFLTEETIQNSGKMTFSSVLLYTFISMLFVTCVF</sequence>
<name>A0AAW1UPD2_9CUCU</name>
<feature type="signal peptide" evidence="9">
    <location>
        <begin position="1"/>
        <end position="24"/>
    </location>
</feature>
<dbReference type="Proteomes" id="UP001431783">
    <property type="component" value="Unassembled WGS sequence"/>
</dbReference>
<dbReference type="InterPro" id="IPR050975">
    <property type="entry name" value="Sleep_regulator"/>
</dbReference>
<evidence type="ECO:0000256" key="4">
    <source>
        <dbReference type="ARBA" id="ARBA00022729"/>
    </source>
</evidence>
<proteinExistence type="predicted"/>
<organism evidence="10 11">
    <name type="scientific">Henosepilachna vigintioctopunctata</name>
    <dbReference type="NCBI Taxonomy" id="420089"/>
    <lineage>
        <taxon>Eukaryota</taxon>
        <taxon>Metazoa</taxon>
        <taxon>Ecdysozoa</taxon>
        <taxon>Arthropoda</taxon>
        <taxon>Hexapoda</taxon>
        <taxon>Insecta</taxon>
        <taxon>Pterygota</taxon>
        <taxon>Neoptera</taxon>
        <taxon>Endopterygota</taxon>
        <taxon>Coleoptera</taxon>
        <taxon>Polyphaga</taxon>
        <taxon>Cucujiformia</taxon>
        <taxon>Coccinelloidea</taxon>
        <taxon>Coccinellidae</taxon>
        <taxon>Epilachninae</taxon>
        <taxon>Epilachnini</taxon>
        <taxon>Henosepilachna</taxon>
    </lineage>
</organism>
<evidence type="ECO:0000313" key="10">
    <source>
        <dbReference type="EMBL" id="KAK9885416.1"/>
    </source>
</evidence>
<keyword evidence="3 8" id="KW-0812">Transmembrane</keyword>
<keyword evidence="2" id="KW-0336">GPI-anchor</keyword>
<evidence type="ECO:0000256" key="3">
    <source>
        <dbReference type="ARBA" id="ARBA00022692"/>
    </source>
</evidence>
<evidence type="ECO:0000256" key="5">
    <source>
        <dbReference type="ARBA" id="ARBA00022989"/>
    </source>
</evidence>
<dbReference type="PANTHER" id="PTHR33562">
    <property type="entry name" value="ATILLA, ISOFORM B-RELATED-RELATED"/>
    <property type="match status" value="1"/>
</dbReference>
<gene>
    <name evidence="10" type="ORF">WA026_010912</name>
</gene>
<evidence type="ECO:0008006" key="12">
    <source>
        <dbReference type="Google" id="ProtNLM"/>
    </source>
</evidence>
<reference evidence="10 11" key="1">
    <citation type="submission" date="2023-03" db="EMBL/GenBank/DDBJ databases">
        <title>Genome insight into feeding habits of ladybird beetles.</title>
        <authorList>
            <person name="Li H.-S."/>
            <person name="Huang Y.-H."/>
            <person name="Pang H."/>
        </authorList>
    </citation>
    <scope>NUCLEOTIDE SEQUENCE [LARGE SCALE GENOMIC DNA]</scope>
    <source>
        <strain evidence="10">SYSU_2023b</strain>
        <tissue evidence="10">Whole body</tissue>
    </source>
</reference>